<comment type="subcellular location">
    <subcellularLocation>
        <location evidence="1">Cell membrane</location>
        <topology evidence="1">Multi-pass membrane protein</topology>
    </subcellularLocation>
</comment>
<dbReference type="InterPro" id="IPR050250">
    <property type="entry name" value="Macrolide_Exporter_MacB"/>
</dbReference>
<dbReference type="InterPro" id="IPR025857">
    <property type="entry name" value="MacB_PCD"/>
</dbReference>
<evidence type="ECO:0000256" key="7">
    <source>
        <dbReference type="SAM" id="Phobius"/>
    </source>
</evidence>
<dbReference type="PANTHER" id="PTHR30572">
    <property type="entry name" value="MEMBRANE COMPONENT OF TRANSPORTER-RELATED"/>
    <property type="match status" value="1"/>
</dbReference>
<keyword evidence="2" id="KW-1003">Cell membrane</keyword>
<protein>
    <submittedName>
        <fullName evidence="10">ABC transporter permease</fullName>
    </submittedName>
</protein>
<feature type="transmembrane region" description="Helical" evidence="7">
    <location>
        <begin position="293"/>
        <end position="317"/>
    </location>
</feature>
<feature type="transmembrane region" description="Helical" evidence="7">
    <location>
        <begin position="338"/>
        <end position="367"/>
    </location>
</feature>
<dbReference type="RefSeq" id="WP_209525579.1">
    <property type="nucleotide sequence ID" value="NZ_JAEEGA010000003.1"/>
</dbReference>
<evidence type="ECO:0000256" key="6">
    <source>
        <dbReference type="ARBA" id="ARBA00038076"/>
    </source>
</evidence>
<evidence type="ECO:0000256" key="4">
    <source>
        <dbReference type="ARBA" id="ARBA00022989"/>
    </source>
</evidence>
<keyword evidence="4 7" id="KW-1133">Transmembrane helix</keyword>
<evidence type="ECO:0000259" key="8">
    <source>
        <dbReference type="Pfam" id="PF02687"/>
    </source>
</evidence>
<evidence type="ECO:0000256" key="3">
    <source>
        <dbReference type="ARBA" id="ARBA00022692"/>
    </source>
</evidence>
<name>A0A940PD17_9ENTE</name>
<dbReference type="Proteomes" id="UP000674938">
    <property type="component" value="Unassembled WGS sequence"/>
</dbReference>
<dbReference type="GO" id="GO:0005886">
    <property type="term" value="C:plasma membrane"/>
    <property type="evidence" value="ECO:0007669"/>
    <property type="project" value="UniProtKB-SubCell"/>
</dbReference>
<dbReference type="AlphaFoldDB" id="A0A940PD17"/>
<dbReference type="PANTHER" id="PTHR30572:SF4">
    <property type="entry name" value="ABC TRANSPORTER PERMEASE YTRF"/>
    <property type="match status" value="1"/>
</dbReference>
<feature type="transmembrane region" description="Helical" evidence="7">
    <location>
        <begin position="21"/>
        <end position="45"/>
    </location>
</feature>
<keyword evidence="11" id="KW-1185">Reference proteome</keyword>
<keyword evidence="3 7" id="KW-0812">Transmembrane</keyword>
<proteinExistence type="inferred from homology"/>
<feature type="domain" description="ABC3 transporter permease C-terminal" evidence="8">
    <location>
        <begin position="296"/>
        <end position="419"/>
    </location>
</feature>
<dbReference type="EMBL" id="JAEEGA010000003">
    <property type="protein sequence ID" value="MBP1040523.1"/>
    <property type="molecule type" value="Genomic_DNA"/>
</dbReference>
<feature type="domain" description="MacB-like periplasmic core" evidence="9">
    <location>
        <begin position="21"/>
        <end position="218"/>
    </location>
</feature>
<dbReference type="InterPro" id="IPR003838">
    <property type="entry name" value="ABC3_permease_C"/>
</dbReference>
<evidence type="ECO:0000259" key="9">
    <source>
        <dbReference type="Pfam" id="PF12704"/>
    </source>
</evidence>
<dbReference type="GO" id="GO:0022857">
    <property type="term" value="F:transmembrane transporter activity"/>
    <property type="evidence" value="ECO:0007669"/>
    <property type="project" value="TreeGrafter"/>
</dbReference>
<gene>
    <name evidence="10" type="ORF">I6N95_05870</name>
</gene>
<evidence type="ECO:0000256" key="1">
    <source>
        <dbReference type="ARBA" id="ARBA00004651"/>
    </source>
</evidence>
<evidence type="ECO:0000256" key="5">
    <source>
        <dbReference type="ARBA" id="ARBA00023136"/>
    </source>
</evidence>
<dbReference type="Pfam" id="PF02687">
    <property type="entry name" value="FtsX"/>
    <property type="match status" value="1"/>
</dbReference>
<evidence type="ECO:0000313" key="11">
    <source>
        <dbReference type="Proteomes" id="UP000674938"/>
    </source>
</evidence>
<reference evidence="10" key="1">
    <citation type="submission" date="2020-12" db="EMBL/GenBank/DDBJ databases">
        <title>Vagococcus allomyrinae sp. nov. and Enterococcus lavae sp. nov., isolated from the larvae of Allomyrina dichotoma.</title>
        <authorList>
            <person name="Lee S.D."/>
        </authorList>
    </citation>
    <scope>NUCLEOTIDE SEQUENCE</scope>
    <source>
        <strain evidence="10">BWB3-3</strain>
    </source>
</reference>
<comment type="caution">
    <text evidence="10">The sequence shown here is derived from an EMBL/GenBank/DDBJ whole genome shotgun (WGS) entry which is preliminary data.</text>
</comment>
<feature type="transmembrane region" description="Helical" evidence="7">
    <location>
        <begin position="387"/>
        <end position="407"/>
    </location>
</feature>
<evidence type="ECO:0000256" key="2">
    <source>
        <dbReference type="ARBA" id="ARBA00022475"/>
    </source>
</evidence>
<dbReference type="Pfam" id="PF12704">
    <property type="entry name" value="MacB_PCD"/>
    <property type="match status" value="1"/>
</dbReference>
<organism evidence="10 11">
    <name type="scientific">Vagococcus allomyrinae</name>
    <dbReference type="NCBI Taxonomy" id="2794353"/>
    <lineage>
        <taxon>Bacteria</taxon>
        <taxon>Bacillati</taxon>
        <taxon>Bacillota</taxon>
        <taxon>Bacilli</taxon>
        <taxon>Lactobacillales</taxon>
        <taxon>Enterococcaceae</taxon>
        <taxon>Vagococcus</taxon>
    </lineage>
</organism>
<sequence length="426" mass="45279">MKLKDLLVSACSNLGRSKGRTALTIVAIVIGAFTIALTTGINIGVNDYIDKQINGVGGERQLIIYPKQEQFGSDDGPAVYQEGKSNAASTEQATLTDTDITALKDVKGIKNVKPLIYVSTDYISGAAADKYVFSSAPNMDQMKIDIDQGRQASDKSAEYEVTLAPEYVKALGYHSSKEAVGKQVEIGVTSPATQEQQVVKATVVGVANDSLIQGGRSLINVALADKLLSINQAGMPDTMKTEYMAAVSEMTGELSEERIGSLKKRIDKIGYQGQTVDDEIGMIRSVINAITSVLTMFGAIALFAASFGIINTLYMSVQERTREIGLMKAMGLSGGKIFTMFSFEATLIGLLGSLFGIGLAVMAGGLINQIAMESFLSSLTGFTLIQFSLPTSGVIILIISGIAFLSGTLPASRAAKQDPIEALRYE</sequence>
<evidence type="ECO:0000313" key="10">
    <source>
        <dbReference type="EMBL" id="MBP1040523.1"/>
    </source>
</evidence>
<keyword evidence="5 7" id="KW-0472">Membrane</keyword>
<accession>A0A940PD17</accession>
<comment type="similarity">
    <text evidence="6">Belongs to the ABC-4 integral membrane protein family.</text>
</comment>